<dbReference type="Proteomes" id="UP000639338">
    <property type="component" value="Unassembled WGS sequence"/>
</dbReference>
<protein>
    <recommendedName>
        <fullName evidence="4">HTH CENPB-type domain-containing protein</fullName>
    </recommendedName>
</protein>
<feature type="region of interest" description="Disordered" evidence="1">
    <location>
        <begin position="442"/>
        <end position="471"/>
    </location>
</feature>
<proteinExistence type="predicted"/>
<evidence type="ECO:0000313" key="2">
    <source>
        <dbReference type="EMBL" id="KAF7992281.1"/>
    </source>
</evidence>
<accession>A0A834XWW4</accession>
<sequence>MEEYLINEPCKKDEKTKQKFTDALQLCLDLLNENNNIYRNNIEYSSNNILTRKSAIIGHEMYEFFKETINNLTIKEEIIEPHTEKIKLKRVSVKLERLDPDVIKNLTEKKNKNVSIVNDNDGVKNVETQNKPKTFKKPKNVYISQKKKLEIINLIRKHPTWTMRMIKEKSNYYSCQLPQVKQWIAKFKKGGSHSKLMNIINRHVYGKYIKFKRQNKNITDEDLTKWAGDAIEKYNISYSKHFELQINWLEQDNKRHRTSFVAGDCWIHYFKKKYNIKGRNARELQIVDKMKINKTFDHRFKPLGIPFETKLKIVNTVRENPDWTPDMIKKHCKYNKNLDRQTIREWTEQVKRGGSYVDKMKKIHDWIYQKCIDYRKNYNQLSYKNIREFGRQAYEIYFPDKKNRIPFTASEGWIYKFKNSFGIVGRSPNLIITNKLTNDEISDTTEAPNEESPVAQDESDDDSSVESNDKKSRVTYDDKIKVIKLARENPTWTIAMLRQVSGVKCLKGITTLDLWKKEVKNGGNKRDKSYRLNQWLDNKVNEYKSKNKKLTREIIQGFLDEAEKSLKIKNLITPKGRTWWCKFRKRHNLDINCHVPKSKVNK</sequence>
<dbReference type="AlphaFoldDB" id="A0A834XWW4"/>
<evidence type="ECO:0000313" key="3">
    <source>
        <dbReference type="Proteomes" id="UP000639338"/>
    </source>
</evidence>
<gene>
    <name evidence="2" type="ORF">HCN44_001606</name>
</gene>
<evidence type="ECO:0000256" key="1">
    <source>
        <dbReference type="SAM" id="MobiDB-lite"/>
    </source>
</evidence>
<keyword evidence="3" id="KW-1185">Reference proteome</keyword>
<comment type="caution">
    <text evidence="2">The sequence shown here is derived from an EMBL/GenBank/DDBJ whole genome shotgun (WGS) entry which is preliminary data.</text>
</comment>
<name>A0A834XWW4_APHGI</name>
<dbReference type="EMBL" id="JACMRX010000003">
    <property type="protein sequence ID" value="KAF7992281.1"/>
    <property type="molecule type" value="Genomic_DNA"/>
</dbReference>
<evidence type="ECO:0008006" key="4">
    <source>
        <dbReference type="Google" id="ProtNLM"/>
    </source>
</evidence>
<dbReference type="OrthoDB" id="7689162at2759"/>
<reference evidence="2 3" key="1">
    <citation type="submission" date="2020-08" db="EMBL/GenBank/DDBJ databases">
        <title>Aphidius gifuensis genome sequencing and assembly.</title>
        <authorList>
            <person name="Du Z."/>
        </authorList>
    </citation>
    <scope>NUCLEOTIDE SEQUENCE [LARGE SCALE GENOMIC DNA]</scope>
    <source>
        <strain evidence="2">YNYX2018</strain>
        <tissue evidence="2">Adults</tissue>
    </source>
</reference>
<organism evidence="2 3">
    <name type="scientific">Aphidius gifuensis</name>
    <name type="common">Parasitoid wasp</name>
    <dbReference type="NCBI Taxonomy" id="684658"/>
    <lineage>
        <taxon>Eukaryota</taxon>
        <taxon>Metazoa</taxon>
        <taxon>Ecdysozoa</taxon>
        <taxon>Arthropoda</taxon>
        <taxon>Hexapoda</taxon>
        <taxon>Insecta</taxon>
        <taxon>Pterygota</taxon>
        <taxon>Neoptera</taxon>
        <taxon>Endopterygota</taxon>
        <taxon>Hymenoptera</taxon>
        <taxon>Apocrita</taxon>
        <taxon>Ichneumonoidea</taxon>
        <taxon>Braconidae</taxon>
        <taxon>Aphidiinae</taxon>
        <taxon>Aphidius</taxon>
    </lineage>
</organism>